<feature type="compositionally biased region" description="Basic and acidic residues" evidence="1">
    <location>
        <begin position="204"/>
        <end position="223"/>
    </location>
</feature>
<feature type="compositionally biased region" description="Basic residues" evidence="1">
    <location>
        <begin position="224"/>
        <end position="243"/>
    </location>
</feature>
<evidence type="ECO:0000313" key="3">
    <source>
        <dbReference type="Proteomes" id="UP001597601"/>
    </source>
</evidence>
<accession>A0ABW5XR94</accession>
<sequence length="243" mass="27339">MCVRSVFYILFSCAIFSGCSQEPKKVAANNAPKADAVKAPFKYQKMIEVAPGQYYDVMSWGRGAGKESVYMILHSDSSNQKFTTTTGDLDGAITDVYNSDMDMDGNPEILIQAKGTDSINFTHIYAYEFKGSNAQKLDFPKLQSSKKNYRGDDKFYISEGKLIREFPSYTSSGSDGKLTGGKYKFEYSLQGNELAINTLVKDSTQMEKPEPAKTVKKTEEKPKVTKSTKKKKVVAKKRRRRRR</sequence>
<evidence type="ECO:0000313" key="2">
    <source>
        <dbReference type="EMBL" id="MFD2865263.1"/>
    </source>
</evidence>
<gene>
    <name evidence="2" type="ORF">ACFSYC_11250</name>
</gene>
<protein>
    <recommendedName>
        <fullName evidence="4">PliI/PliC-like inhibitor of I-type lysozyme</fullName>
    </recommendedName>
</protein>
<organism evidence="2 3">
    <name type="scientific">Mucilaginibacter antarcticus</name>
    <dbReference type="NCBI Taxonomy" id="1855725"/>
    <lineage>
        <taxon>Bacteria</taxon>
        <taxon>Pseudomonadati</taxon>
        <taxon>Bacteroidota</taxon>
        <taxon>Sphingobacteriia</taxon>
        <taxon>Sphingobacteriales</taxon>
        <taxon>Sphingobacteriaceae</taxon>
        <taxon>Mucilaginibacter</taxon>
    </lineage>
</organism>
<reference evidence="3" key="1">
    <citation type="journal article" date="2019" name="Int. J. Syst. Evol. Microbiol.">
        <title>The Global Catalogue of Microorganisms (GCM) 10K type strain sequencing project: providing services to taxonomists for standard genome sequencing and annotation.</title>
        <authorList>
            <consortium name="The Broad Institute Genomics Platform"/>
            <consortium name="The Broad Institute Genome Sequencing Center for Infectious Disease"/>
            <person name="Wu L."/>
            <person name="Ma J."/>
        </authorList>
    </citation>
    <scope>NUCLEOTIDE SEQUENCE [LARGE SCALE GENOMIC DNA]</scope>
    <source>
        <strain evidence="3">KCTC 52232</strain>
    </source>
</reference>
<name>A0ABW5XR94_9SPHI</name>
<proteinExistence type="predicted"/>
<feature type="region of interest" description="Disordered" evidence="1">
    <location>
        <begin position="200"/>
        <end position="243"/>
    </location>
</feature>
<comment type="caution">
    <text evidence="2">The sequence shown here is derived from an EMBL/GenBank/DDBJ whole genome shotgun (WGS) entry which is preliminary data.</text>
</comment>
<evidence type="ECO:0000256" key="1">
    <source>
        <dbReference type="SAM" id="MobiDB-lite"/>
    </source>
</evidence>
<evidence type="ECO:0008006" key="4">
    <source>
        <dbReference type="Google" id="ProtNLM"/>
    </source>
</evidence>
<dbReference type="EMBL" id="JBHUON010000012">
    <property type="protein sequence ID" value="MFD2865263.1"/>
    <property type="molecule type" value="Genomic_DNA"/>
</dbReference>
<keyword evidence="3" id="KW-1185">Reference proteome</keyword>
<dbReference type="RefSeq" id="WP_377127279.1">
    <property type="nucleotide sequence ID" value="NZ_JBHUHN010000001.1"/>
</dbReference>
<dbReference type="PROSITE" id="PS51257">
    <property type="entry name" value="PROKAR_LIPOPROTEIN"/>
    <property type="match status" value="1"/>
</dbReference>
<dbReference type="Proteomes" id="UP001597601">
    <property type="component" value="Unassembled WGS sequence"/>
</dbReference>